<proteinExistence type="predicted"/>
<dbReference type="Gene3D" id="3.20.20.70">
    <property type="entry name" value="Aldolase class I"/>
    <property type="match status" value="1"/>
</dbReference>
<dbReference type="OrthoDB" id="226366at2"/>
<dbReference type="SUPFAM" id="SSF51445">
    <property type="entry name" value="(Trans)glycosidases"/>
    <property type="match status" value="1"/>
</dbReference>
<evidence type="ECO:0000313" key="1">
    <source>
        <dbReference type="EMBL" id="AQQ08319.1"/>
    </source>
</evidence>
<sequence>MKAVIIITVGLFLSQAPCIYADLPKLNASFKTSTAETKGQNLIISTGKIERTFLWTGNGFVTEGLKNQETSKEWQNIKPSFNMDWSCPDLISDDSKAKLLKLDARKSSDKGFTSPHLEVIAEVFYPKQNLTLKQKIWAYPNASGLRQQIWAKGSARKSSQKAENAYIKAENAKIYQNNQSKGVRPDWETAVLLNNNALKFTIGNISKKDEYIVGLSWWDYGSGGRKQSAKVCSVDGETSIEVIKPTVLPGWKEGGKPAETKLFKLPQIANMDGTVTIDVEKHGPSNVNISEIWLFKKGKAKAPIRINPKRKRQLESSKPKGYSLAAYLSGSQAIKKSSLKERISKNKRVDYLPIDTAEMQVSAAGYYSDTQNRNKPETPVLREEKLKPSGECDWSNLLFIQDGNDGLVLVKESHKTVQTPGADTGKFTFGNNGITNTGWCLSRSELSEEKYKWLWGSWVIVHKVGKDSRERAVKAFDRLRFPTDKQRDMWTVMCTWGHSQNPWDGRKYAREDQVLRELEECSDIGIDMLLIDDGWQSPEKKFIDETRGWKPWQEWYPNGWGKVTEKAEKFNMRLGLWASHIISSEEMLWNYNRLGNEQFKIDFANLRSHTKLNEMKMKARTYMLENNHKSIVSWDTTEAAPRYGFYLFREYGNVHFMNRKPEVPGNVLYIPHLCLRDFWQLSRYQNLNKWQLVIQNPEVVKKQSDGYKSDAYKHSADYCAATALMGTPEFMAVARYYSEDARKNLRSLLEVYKEHRSRIWDSFVYPIGSKPNNKSWTGFQAVCGKSEGYLTIFREIENSKSKHKMQLRSITGNSKLQFTNLITGRKWNSTLDSNSAANFIISEPGDYLFLKYEKK</sequence>
<dbReference type="InterPro" id="IPR013785">
    <property type="entry name" value="Aldolase_TIM"/>
</dbReference>
<accession>A0A1Q2HL59</accession>
<name>A0A1Q2HL59_9BACT</name>
<keyword evidence="2" id="KW-1185">Reference proteome</keyword>
<dbReference type="Proteomes" id="UP000188273">
    <property type="component" value="Chromosome"/>
</dbReference>
<reference evidence="2" key="1">
    <citation type="submission" date="2017-02" db="EMBL/GenBank/DDBJ databases">
        <title>Comparative genomics and description of representatives of a novel lineage of planctomycetes thriving in anoxic sediments.</title>
        <authorList>
            <person name="Spring S."/>
            <person name="Bunk B."/>
            <person name="Sproer C."/>
            <person name="Klenk H.-P."/>
        </authorList>
    </citation>
    <scope>NUCLEOTIDE SEQUENCE [LARGE SCALE GENOMIC DNA]</scope>
    <source>
        <strain evidence="2">L21-RPul-D3</strain>
    </source>
</reference>
<dbReference type="KEGG" id="pbu:L21SP3_00095"/>
<organism evidence="1 2">
    <name type="scientific">Sedimentisphaera cyanobacteriorum</name>
    <dbReference type="NCBI Taxonomy" id="1940790"/>
    <lineage>
        <taxon>Bacteria</taxon>
        <taxon>Pseudomonadati</taxon>
        <taxon>Planctomycetota</taxon>
        <taxon>Phycisphaerae</taxon>
        <taxon>Sedimentisphaerales</taxon>
        <taxon>Sedimentisphaeraceae</taxon>
        <taxon>Sedimentisphaera</taxon>
    </lineage>
</organism>
<evidence type="ECO:0000313" key="2">
    <source>
        <dbReference type="Proteomes" id="UP000188273"/>
    </source>
</evidence>
<gene>
    <name evidence="1" type="ORF">L21SP3_00095</name>
</gene>
<dbReference type="RefSeq" id="WP_077538475.1">
    <property type="nucleotide sequence ID" value="NZ_CP019633.1"/>
</dbReference>
<dbReference type="STRING" id="1940790.L21SP3_00095"/>
<dbReference type="EMBL" id="CP019633">
    <property type="protein sequence ID" value="AQQ08319.1"/>
    <property type="molecule type" value="Genomic_DNA"/>
</dbReference>
<dbReference type="InterPro" id="IPR017853">
    <property type="entry name" value="GH"/>
</dbReference>
<protein>
    <submittedName>
        <fullName evidence="1">Alpha-galactosidase</fullName>
    </submittedName>
</protein>
<dbReference type="AlphaFoldDB" id="A0A1Q2HL59"/>